<reference evidence="1 2" key="1">
    <citation type="submission" date="2021-06" db="EMBL/GenBank/DDBJ databases">
        <authorList>
            <person name="Sun Q."/>
            <person name="Li D."/>
        </authorList>
    </citation>
    <scope>NUCLEOTIDE SEQUENCE [LARGE SCALE GENOMIC DNA]</scope>
    <source>
        <strain evidence="1 2">MSJ-6</strain>
    </source>
</reference>
<sequence length="603" mass="69034">MSFIDYPEERKIIIRDYSFDEFKAFFDLIPTGMLANSIKVLPKINGFRTGKDTEIKLKVFLGRIDRWDQKEWRLFSRIWILWAESQESLMNLINHQDIKTTVEKMLSSQSEKIRIMNILVQGEISQSIISHWLKFGPFNIDMNILWLVSLAPPATLKRLEERIGTLERQNYDLQQKLFEKQSETIEESLSTLASDFLNIKEEVSLLDKETVKVARKAQQIEHETLTLTNHVNKLSKYKSISSDAYKKLIEQIASLNQTSKDLELNYNMLASDQLRLEDHLNQINMNEIEASIGRIKKIGQMAAVAEANQIYERNIKFESEPIQLSSLEQALTHLKNNLNSLGIKLADAKSISFEVLSAVLSNQLVMFCGSMAMFVAEYCAASLCGHTAKIINVPFGKIDDLVSYEQIDQWINQAKSYGCPIAIIFEGLNRSSFEVYGASLKKFIAKRIVMLKSEDIPIVFMGTIVTGSSVLNLGREILEIGPVFNTDHIGWNYKNITPYTTGVIDSSILTRQEIEIIDHLEIEDLLPKGIVEHGSILWRKTIAATYKTMIQVDSSFDFSSVNFGWLIPTTSLYFSDHMEQLFDEIELDERCKALINYMKLEIQ</sequence>
<dbReference type="Proteomes" id="UP000743001">
    <property type="component" value="Unassembled WGS sequence"/>
</dbReference>
<gene>
    <name evidence="1" type="ORF">KQJ23_04375</name>
</gene>
<name>A0ABS6FLK4_9BACL</name>
<evidence type="ECO:0000313" key="2">
    <source>
        <dbReference type="Proteomes" id="UP000743001"/>
    </source>
</evidence>
<evidence type="ECO:0000313" key="1">
    <source>
        <dbReference type="EMBL" id="MBU5671063.1"/>
    </source>
</evidence>
<dbReference type="RefSeq" id="WP_216477468.1">
    <property type="nucleotide sequence ID" value="NZ_JAHLQJ010000003.1"/>
</dbReference>
<keyword evidence="2" id="KW-1185">Reference proteome</keyword>
<organism evidence="1 2">
    <name type="scientific">Paenibacillus brevis</name>
    <dbReference type="NCBI Taxonomy" id="2841508"/>
    <lineage>
        <taxon>Bacteria</taxon>
        <taxon>Bacillati</taxon>
        <taxon>Bacillota</taxon>
        <taxon>Bacilli</taxon>
        <taxon>Bacillales</taxon>
        <taxon>Paenibacillaceae</taxon>
        <taxon>Paenibacillus</taxon>
    </lineage>
</organism>
<comment type="caution">
    <text evidence="1">The sequence shown here is derived from an EMBL/GenBank/DDBJ whole genome shotgun (WGS) entry which is preliminary data.</text>
</comment>
<proteinExistence type="predicted"/>
<protein>
    <submittedName>
        <fullName evidence="1">Uncharacterized protein</fullName>
    </submittedName>
</protein>
<accession>A0ABS6FLK4</accession>
<dbReference type="EMBL" id="JAHLQJ010000003">
    <property type="protein sequence ID" value="MBU5671063.1"/>
    <property type="molecule type" value="Genomic_DNA"/>
</dbReference>